<keyword evidence="2" id="KW-1185">Reference proteome</keyword>
<comment type="caution">
    <text evidence="1">The sequence shown here is derived from an EMBL/GenBank/DDBJ whole genome shotgun (WGS) entry which is preliminary data.</text>
</comment>
<accession>A0A554VB79</accession>
<sequence length="158" mass="18758">MSKEYSTMLKVLKHFSGLNKLDAFDLLHKMEVTLFYASSPISTKNLKQIILSDIEKVDWIDPFHFTFLPNGNLCEFVGSNEWLQVYKEKNKFLPDWAMFRVYYFKTVYAPLELRKLTRKNLLGMIRGKDKEKEIQEFLKQHSITMTNKITNRLLLLDL</sequence>
<proteinExistence type="predicted"/>
<protein>
    <submittedName>
        <fullName evidence="1">Uncharacterized protein</fullName>
    </submittedName>
</protein>
<name>A0A554VB79_9FLAO</name>
<dbReference type="EMBL" id="VLNR01000100">
    <property type="protein sequence ID" value="TSE03734.1"/>
    <property type="molecule type" value="Genomic_DNA"/>
</dbReference>
<gene>
    <name evidence="1" type="ORF">FOF46_28595</name>
</gene>
<organism evidence="1 2">
    <name type="scientific">Aquimarina algiphila</name>
    <dbReference type="NCBI Taxonomy" id="2047982"/>
    <lineage>
        <taxon>Bacteria</taxon>
        <taxon>Pseudomonadati</taxon>
        <taxon>Bacteroidota</taxon>
        <taxon>Flavobacteriia</taxon>
        <taxon>Flavobacteriales</taxon>
        <taxon>Flavobacteriaceae</taxon>
        <taxon>Aquimarina</taxon>
    </lineage>
</organism>
<dbReference type="RefSeq" id="WP_143918878.1">
    <property type="nucleotide sequence ID" value="NZ_CANMXV010000101.1"/>
</dbReference>
<evidence type="ECO:0000313" key="1">
    <source>
        <dbReference type="EMBL" id="TSE03734.1"/>
    </source>
</evidence>
<evidence type="ECO:0000313" key="2">
    <source>
        <dbReference type="Proteomes" id="UP000318833"/>
    </source>
</evidence>
<dbReference type="OrthoDB" id="1161085at2"/>
<dbReference type="AlphaFoldDB" id="A0A554VB79"/>
<reference evidence="1 2" key="1">
    <citation type="submission" date="2019-07" db="EMBL/GenBank/DDBJ databases">
        <title>The draft genome sequence of Aquimarina algiphila M91.</title>
        <authorList>
            <person name="Meng X."/>
        </authorList>
    </citation>
    <scope>NUCLEOTIDE SEQUENCE [LARGE SCALE GENOMIC DNA]</scope>
    <source>
        <strain evidence="1 2">M91</strain>
    </source>
</reference>
<dbReference type="Proteomes" id="UP000318833">
    <property type="component" value="Unassembled WGS sequence"/>
</dbReference>